<feature type="compositionally biased region" description="Polar residues" evidence="1">
    <location>
        <begin position="54"/>
        <end position="65"/>
    </location>
</feature>
<reference evidence="2 3" key="1">
    <citation type="journal article" date="2016" name="Nat. Commun.">
        <title>Extremotolerant tardigrade genome and improved radiotolerance of human cultured cells by tardigrade-unique protein.</title>
        <authorList>
            <person name="Hashimoto T."/>
            <person name="Horikawa D.D."/>
            <person name="Saito Y."/>
            <person name="Kuwahara H."/>
            <person name="Kozuka-Hata H."/>
            <person name="Shin-I T."/>
            <person name="Minakuchi Y."/>
            <person name="Ohishi K."/>
            <person name="Motoyama A."/>
            <person name="Aizu T."/>
            <person name="Enomoto A."/>
            <person name="Kondo K."/>
            <person name="Tanaka S."/>
            <person name="Hara Y."/>
            <person name="Koshikawa S."/>
            <person name="Sagara H."/>
            <person name="Miura T."/>
            <person name="Yokobori S."/>
            <person name="Miyagawa K."/>
            <person name="Suzuki Y."/>
            <person name="Kubo T."/>
            <person name="Oyama M."/>
            <person name="Kohara Y."/>
            <person name="Fujiyama A."/>
            <person name="Arakawa K."/>
            <person name="Katayama T."/>
            <person name="Toyoda A."/>
            <person name="Kunieda T."/>
        </authorList>
    </citation>
    <scope>NUCLEOTIDE SEQUENCE [LARGE SCALE GENOMIC DNA]</scope>
    <source>
        <strain evidence="2 3">YOKOZUNA-1</strain>
    </source>
</reference>
<protein>
    <submittedName>
        <fullName evidence="2">Uncharacterized protein</fullName>
    </submittedName>
</protein>
<dbReference type="Proteomes" id="UP000186922">
    <property type="component" value="Unassembled WGS sequence"/>
</dbReference>
<proteinExistence type="predicted"/>
<sequence>MLIVIWLKAMNSLWAKCSSRILSAKPASATGLYPLELDSEARPQPSIGRKQEPRVNSGSSQQISQPHAGLNSGEDQNHFYGETNFRHVRLLQLDCAIVEAKAHSKVRSMDGGEIDGQSSNKTLIIWHFPQEQWSPRLNAKIYERMDEGRRVGKRPNWDKCLSG</sequence>
<evidence type="ECO:0000313" key="2">
    <source>
        <dbReference type="EMBL" id="GAU94340.1"/>
    </source>
</evidence>
<gene>
    <name evidence="2" type="primary">RvY_06131-1</name>
    <name evidence="2" type="synonym">RvY_06131.1</name>
    <name evidence="2" type="ORF">RvY_06131</name>
</gene>
<organism evidence="2 3">
    <name type="scientific">Ramazzottius varieornatus</name>
    <name type="common">Water bear</name>
    <name type="synonym">Tardigrade</name>
    <dbReference type="NCBI Taxonomy" id="947166"/>
    <lineage>
        <taxon>Eukaryota</taxon>
        <taxon>Metazoa</taxon>
        <taxon>Ecdysozoa</taxon>
        <taxon>Tardigrada</taxon>
        <taxon>Eutardigrada</taxon>
        <taxon>Parachela</taxon>
        <taxon>Hypsibioidea</taxon>
        <taxon>Ramazzottiidae</taxon>
        <taxon>Ramazzottius</taxon>
    </lineage>
</organism>
<evidence type="ECO:0000313" key="3">
    <source>
        <dbReference type="Proteomes" id="UP000186922"/>
    </source>
</evidence>
<keyword evidence="3" id="KW-1185">Reference proteome</keyword>
<comment type="caution">
    <text evidence="2">The sequence shown here is derived from an EMBL/GenBank/DDBJ whole genome shotgun (WGS) entry which is preliminary data.</text>
</comment>
<dbReference type="EMBL" id="BDGG01000002">
    <property type="protein sequence ID" value="GAU94340.1"/>
    <property type="molecule type" value="Genomic_DNA"/>
</dbReference>
<evidence type="ECO:0000256" key="1">
    <source>
        <dbReference type="SAM" id="MobiDB-lite"/>
    </source>
</evidence>
<dbReference type="AlphaFoldDB" id="A0A1D1V0I3"/>
<accession>A0A1D1V0I3</accession>
<feature type="region of interest" description="Disordered" evidence="1">
    <location>
        <begin position="42"/>
        <end position="76"/>
    </location>
</feature>
<name>A0A1D1V0I3_RAMVA</name>